<sequence length="119" mass="13524">MKLGPAVKGWWAKRKQREEELNFDPVKAEQHEDGLLRARERMQRLQDERAAEHQQKAEERSAEERDEKINQWETFGVVGKSKKTKPSAPPPSRRDYFPMSGHGGGGGYRPARRNVGGGG</sequence>
<reference evidence="2" key="1">
    <citation type="submission" date="2023-03" db="EMBL/GenBank/DDBJ databases">
        <authorList>
            <person name="Steffen K."/>
            <person name="Cardenas P."/>
        </authorList>
    </citation>
    <scope>NUCLEOTIDE SEQUENCE</scope>
</reference>
<comment type="caution">
    <text evidence="2">The sequence shown here is derived from an EMBL/GenBank/DDBJ whole genome shotgun (WGS) entry which is preliminary data.</text>
</comment>
<gene>
    <name evidence="2" type="ORF">GBAR_LOCUS15793</name>
</gene>
<evidence type="ECO:0000313" key="2">
    <source>
        <dbReference type="EMBL" id="CAI8027692.1"/>
    </source>
</evidence>
<dbReference type="AlphaFoldDB" id="A0AA35SF24"/>
<evidence type="ECO:0000256" key="1">
    <source>
        <dbReference type="SAM" id="MobiDB-lite"/>
    </source>
</evidence>
<accession>A0AA35SF24</accession>
<evidence type="ECO:0000313" key="3">
    <source>
        <dbReference type="Proteomes" id="UP001174909"/>
    </source>
</evidence>
<organism evidence="2 3">
    <name type="scientific">Geodia barretti</name>
    <name type="common">Barrett's horny sponge</name>
    <dbReference type="NCBI Taxonomy" id="519541"/>
    <lineage>
        <taxon>Eukaryota</taxon>
        <taxon>Metazoa</taxon>
        <taxon>Porifera</taxon>
        <taxon>Demospongiae</taxon>
        <taxon>Heteroscleromorpha</taxon>
        <taxon>Tetractinellida</taxon>
        <taxon>Astrophorina</taxon>
        <taxon>Geodiidae</taxon>
        <taxon>Geodia</taxon>
    </lineage>
</organism>
<feature type="region of interest" description="Disordered" evidence="1">
    <location>
        <begin position="42"/>
        <end position="119"/>
    </location>
</feature>
<dbReference type="EMBL" id="CASHTH010002296">
    <property type="protein sequence ID" value="CAI8027692.1"/>
    <property type="molecule type" value="Genomic_DNA"/>
</dbReference>
<protein>
    <submittedName>
        <fullName evidence="2">Uncharacterized protein</fullName>
    </submittedName>
</protein>
<feature type="compositionally biased region" description="Basic and acidic residues" evidence="1">
    <location>
        <begin position="42"/>
        <end position="70"/>
    </location>
</feature>
<dbReference type="Proteomes" id="UP001174909">
    <property type="component" value="Unassembled WGS sequence"/>
</dbReference>
<dbReference type="Gene3D" id="6.10.250.2950">
    <property type="match status" value="1"/>
</dbReference>
<name>A0AA35SF24_GEOBA</name>
<proteinExistence type="predicted"/>
<keyword evidence="3" id="KW-1185">Reference proteome</keyword>